<dbReference type="EMBL" id="FXTI01000006">
    <property type="protein sequence ID" value="SMO71723.1"/>
    <property type="molecule type" value="Genomic_DNA"/>
</dbReference>
<keyword evidence="3" id="KW-1185">Reference proteome</keyword>
<evidence type="ECO:0000256" key="1">
    <source>
        <dbReference type="SAM" id="MobiDB-lite"/>
    </source>
</evidence>
<gene>
    <name evidence="2" type="ORF">SAMN06264849_10680</name>
</gene>
<protein>
    <submittedName>
        <fullName evidence="2">Uncharacterized protein</fullName>
    </submittedName>
</protein>
<feature type="compositionally biased region" description="Polar residues" evidence="1">
    <location>
        <begin position="86"/>
        <end position="96"/>
    </location>
</feature>
<dbReference type="Proteomes" id="UP000315636">
    <property type="component" value="Unassembled WGS sequence"/>
</dbReference>
<proteinExistence type="predicted"/>
<sequence>MSSYACFTYGRPVTVVKQMKGRNQKPYGSSVFFCISYIPCKLNSIYFGNAKGNLFHPNRLDESERTTGTSSGRRMRGVLTPHKSDNLTYTVGTTGSKARGEYPPAA</sequence>
<evidence type="ECO:0000313" key="3">
    <source>
        <dbReference type="Proteomes" id="UP000315636"/>
    </source>
</evidence>
<feature type="region of interest" description="Disordered" evidence="1">
    <location>
        <begin position="59"/>
        <end position="106"/>
    </location>
</feature>
<name>A0A521DJ20_9BACL</name>
<organism evidence="2 3">
    <name type="scientific">Melghirimyces algeriensis</name>
    <dbReference type="NCBI Taxonomy" id="910412"/>
    <lineage>
        <taxon>Bacteria</taxon>
        <taxon>Bacillati</taxon>
        <taxon>Bacillota</taxon>
        <taxon>Bacilli</taxon>
        <taxon>Bacillales</taxon>
        <taxon>Thermoactinomycetaceae</taxon>
        <taxon>Melghirimyces</taxon>
    </lineage>
</organism>
<reference evidence="2 3" key="1">
    <citation type="submission" date="2017-05" db="EMBL/GenBank/DDBJ databases">
        <authorList>
            <person name="Varghese N."/>
            <person name="Submissions S."/>
        </authorList>
    </citation>
    <scope>NUCLEOTIDE SEQUENCE [LARGE SCALE GENOMIC DNA]</scope>
    <source>
        <strain evidence="2 3">DSM 45474</strain>
    </source>
</reference>
<evidence type="ECO:0000313" key="2">
    <source>
        <dbReference type="EMBL" id="SMO71723.1"/>
    </source>
</evidence>
<accession>A0A521DJ20</accession>
<dbReference type="AlphaFoldDB" id="A0A521DJ20"/>